<dbReference type="EMBL" id="LR796290">
    <property type="protein sequence ID" value="CAB4134940.1"/>
    <property type="molecule type" value="Genomic_DNA"/>
</dbReference>
<proteinExistence type="predicted"/>
<organism evidence="1">
    <name type="scientific">uncultured Caudovirales phage</name>
    <dbReference type="NCBI Taxonomy" id="2100421"/>
    <lineage>
        <taxon>Viruses</taxon>
        <taxon>Duplodnaviria</taxon>
        <taxon>Heunggongvirae</taxon>
        <taxon>Uroviricota</taxon>
        <taxon>Caudoviricetes</taxon>
        <taxon>Peduoviridae</taxon>
        <taxon>Maltschvirus</taxon>
        <taxon>Maltschvirus maltsch</taxon>
    </lineage>
</organism>
<evidence type="ECO:0000313" key="1">
    <source>
        <dbReference type="EMBL" id="CAB4134940.1"/>
    </source>
</evidence>
<reference evidence="1" key="1">
    <citation type="submission" date="2020-04" db="EMBL/GenBank/DDBJ databases">
        <authorList>
            <person name="Chiriac C."/>
            <person name="Salcher M."/>
            <person name="Ghai R."/>
            <person name="Kavagutti S V."/>
        </authorList>
    </citation>
    <scope>NUCLEOTIDE SEQUENCE</scope>
</reference>
<sequence length="61" mass="6676">MKDARDFLDNVRNKIPPNAKIMVVWMEKDSPVVHASQANVNVSDIGNIVLALKMSTLPSVG</sequence>
<protein>
    <submittedName>
        <fullName evidence="1">Uncharacterized protein</fullName>
    </submittedName>
</protein>
<gene>
    <name evidence="1" type="ORF">UFOVP275_37</name>
</gene>
<name>A0A6J5LPB4_9CAUD</name>
<accession>A0A6J5LPB4</accession>